<keyword evidence="2" id="KW-0472">Membrane</keyword>
<gene>
    <name evidence="4" type="ORF">MM415A02862_0003</name>
    <name evidence="3" type="ORF">MM415B03485_0003</name>
</gene>
<evidence type="ECO:0000256" key="1">
    <source>
        <dbReference type="SAM" id="MobiDB-lite"/>
    </source>
</evidence>
<dbReference type="NCBIfam" id="NF041109">
    <property type="entry name" value="VF_TspB_C_term"/>
    <property type="match status" value="1"/>
</dbReference>
<dbReference type="AlphaFoldDB" id="A0A6H1Z6X2"/>
<evidence type="ECO:0000256" key="2">
    <source>
        <dbReference type="SAM" id="Phobius"/>
    </source>
</evidence>
<sequence length="491" mass="52734">MDYRKKQIVGLLLSLTSFSSYAQFTEQDLSNDDFWITKRSDSSENAIPWRQWATSKQPVYMANITPQEDSISLKYGFLVKYWTAEPEAMLDGEHFVEYTSYVDQDIMVPIISDLIGTPYEGLTCSALLDLGFVEPCQIPPLVDEGGFDENAFMGTCRVGYQQGQTTPYSSSTNTVQEAVSCVTRVLNAHIGSNSTLRFARWQCVNATTANIWLRYGTDPSNAWRDKFGSFVFADGECKVPEFTVSTDPDNSPPTEPPEETQVESDITDEELFDALKSTMGTNYFINHTTGKITYLSSSGLTGTAFSEDIHTRVVNGTFADASAMKVQPPVGSYEDDSYAGYYSSGSGTGGSTPGGGGDGGNGGGDGGDGGGDGVGEEGEGGFDCADNPGILACQDSGSFLDNLFGGLDDLIFGDGTFFNETTELEEVAFSPGTNSVFLPTGNSCPAPITKQVGIVPIVISYQPTCDVLSFLKPFVLAMAAFAAMYIMVGKT</sequence>
<keyword evidence="2" id="KW-1133">Transmembrane helix</keyword>
<feature type="region of interest" description="Disordered" evidence="1">
    <location>
        <begin position="344"/>
        <end position="380"/>
    </location>
</feature>
<dbReference type="EMBL" id="MT141931">
    <property type="protein sequence ID" value="QJA72179.1"/>
    <property type="molecule type" value="Genomic_DNA"/>
</dbReference>
<accession>A0A6H1Z6X2</accession>
<feature type="region of interest" description="Disordered" evidence="1">
    <location>
        <begin position="242"/>
        <end position="262"/>
    </location>
</feature>
<dbReference type="EMBL" id="MT142959">
    <property type="protein sequence ID" value="QJA43278.1"/>
    <property type="molecule type" value="Genomic_DNA"/>
</dbReference>
<evidence type="ECO:0000313" key="4">
    <source>
        <dbReference type="EMBL" id="QJA72179.1"/>
    </source>
</evidence>
<evidence type="ECO:0000313" key="3">
    <source>
        <dbReference type="EMBL" id="QJA43278.1"/>
    </source>
</evidence>
<feature type="transmembrane region" description="Helical" evidence="2">
    <location>
        <begin position="470"/>
        <end position="488"/>
    </location>
</feature>
<name>A0A6H1Z6X2_9ZZZZ</name>
<reference evidence="3" key="1">
    <citation type="submission" date="2020-03" db="EMBL/GenBank/DDBJ databases">
        <title>The deep terrestrial virosphere.</title>
        <authorList>
            <person name="Holmfeldt K."/>
            <person name="Nilsson E."/>
            <person name="Simone D."/>
            <person name="Lopez-Fernandez M."/>
            <person name="Wu X."/>
            <person name="de Brujin I."/>
            <person name="Lundin D."/>
            <person name="Andersson A."/>
            <person name="Bertilsson S."/>
            <person name="Dopson M."/>
        </authorList>
    </citation>
    <scope>NUCLEOTIDE SEQUENCE</scope>
    <source>
        <strain evidence="4">MM415A02862</strain>
        <strain evidence="3">MM415B03485</strain>
    </source>
</reference>
<organism evidence="3">
    <name type="scientific">viral metagenome</name>
    <dbReference type="NCBI Taxonomy" id="1070528"/>
    <lineage>
        <taxon>unclassified sequences</taxon>
        <taxon>metagenomes</taxon>
        <taxon>organismal metagenomes</taxon>
    </lineage>
</organism>
<keyword evidence="2" id="KW-0812">Transmembrane</keyword>
<protein>
    <submittedName>
        <fullName evidence="3">Uncharacterized protein</fullName>
    </submittedName>
</protein>
<proteinExistence type="predicted"/>
<feature type="compositionally biased region" description="Gly residues" evidence="1">
    <location>
        <begin position="346"/>
        <end position="373"/>
    </location>
</feature>